<name>A0ACB5T1Q0_AMBMO</name>
<reference evidence="1" key="1">
    <citation type="submission" date="2023-04" db="EMBL/GenBank/DDBJ databases">
        <title>Ambrosiozyma monospora NBRC 10751.</title>
        <authorList>
            <person name="Ichikawa N."/>
            <person name="Sato H."/>
            <person name="Tonouchi N."/>
        </authorList>
    </citation>
    <scope>NUCLEOTIDE SEQUENCE</scope>
    <source>
        <strain evidence="1">NBRC 10751</strain>
    </source>
</reference>
<dbReference type="Proteomes" id="UP001165064">
    <property type="component" value="Unassembled WGS sequence"/>
</dbReference>
<evidence type="ECO:0000313" key="1">
    <source>
        <dbReference type="EMBL" id="GME79003.1"/>
    </source>
</evidence>
<dbReference type="EMBL" id="BSXS01002406">
    <property type="protein sequence ID" value="GME79003.1"/>
    <property type="molecule type" value="Genomic_DNA"/>
</dbReference>
<keyword evidence="2" id="KW-1185">Reference proteome</keyword>
<gene>
    <name evidence="1" type="ORF">Amon02_000371700</name>
</gene>
<proteinExistence type="predicted"/>
<comment type="caution">
    <text evidence="1">The sequence shown here is derived from an EMBL/GenBank/DDBJ whole genome shotgun (WGS) entry which is preliminary data.</text>
</comment>
<protein>
    <submittedName>
        <fullName evidence="1">Unnamed protein product</fullName>
    </submittedName>
</protein>
<accession>A0ACB5T1Q0</accession>
<organism evidence="1 2">
    <name type="scientific">Ambrosiozyma monospora</name>
    <name type="common">Yeast</name>
    <name type="synonym">Endomycopsis monosporus</name>
    <dbReference type="NCBI Taxonomy" id="43982"/>
    <lineage>
        <taxon>Eukaryota</taxon>
        <taxon>Fungi</taxon>
        <taxon>Dikarya</taxon>
        <taxon>Ascomycota</taxon>
        <taxon>Saccharomycotina</taxon>
        <taxon>Pichiomycetes</taxon>
        <taxon>Pichiales</taxon>
        <taxon>Pichiaceae</taxon>
        <taxon>Ambrosiozyma</taxon>
    </lineage>
</organism>
<evidence type="ECO:0000313" key="2">
    <source>
        <dbReference type="Proteomes" id="UP001165064"/>
    </source>
</evidence>
<sequence length="476" mass="49590">MNPSQLYAIVALMAAHIQALPIPVLEKDCVDSSGAGFNNFDVDQSGSSATESLRIKYITSVVIQDTTETVPATTVSQTANEQTTEQQQTVNHDNTTSDQASDSAQATTSAEATTSAQATDSTQATTSDQSTDSAQATSTEASSTSTDESNGTYTAPTFAYATTKATAKRDFIPPTSTFTSALITATGVAQTTVAASNLVQASYFDKREPEALIFTEGSPFFISVPSDVASNLDKREPEALVVSEGSPFFISVPSDVATLPVEDGESSSASDLVSGPSGTYYKDTLAVEPTSSEADYYTLTLSDLDSIPASQITNYILDSRQATITTNAADEGYTQVAVSDLDFIPASEVTNYILDSKNKATTTTSAPDDGYTQVAVSDLGYYSGNTSGLDEILGNIKQASTLASSFTIPTTTLSDSLTTVTEPAATPISQIHFHSIKTVGLGTTVGRIGVATLARHSDGAKIATKTTAIGFPTVTA</sequence>